<accession>A0A0N0RSC8</accession>
<sequence>MAAQSKLHVPMVSLAHRRSRAAVLLVIMVLAMGHKQLVALLKRNRHLAHLRLHRKHENKLTMEQGLEQMYYPTKRKDGTIQLLVPDRGLLRKSFVTPTPREVYEKNYEHFSLPPPLTKQAAKKRASLLGRFGGLTPEAAEKIREAEASLVPEAGESVTSASAMRVGVDREFFRQLRALMRILFPSWKTKEMFIFVLNTFFLVLRTYLSLLVARLDGYIVKSLISADRTGFFRGLGLWFALAVPATYTNAMIRFLQSKLSIGFRTRLTRYVHDLYLNKHQNFYKVMNLDNRLEAVSQYITHDMAHFCDVLSELYQNISKPLLDMTIFMWQIGNSVGMRGVLGAFAGYIASSYALRAVSPPFGKLAAMEAKLEGNFYNAHSRLIINAEEVAFYNGAPIEEGILRRSYQQLVQHIRKILRARIGYNSMEDFVLKYSWSACGYIMMAVPAFAAQEKSGSTASSDPSIAKQTEGYISNRRILLSLADAGSRLMYSYKGVATLAGQTSRVYSLISSLHLLEHDDYQKVQRPADLPANEPFYDLGDLNGKVIEGQELVKFTDAPIVTPAPGQERGGDVLIKNLNLTVKPGDHILITGPNGVGKTAVARVLAGLWPLFEGVMEKPSTSDMMFLPQRPYLNTGSLREQIIYPYSYQEHVEAGRTDEELMDILRHVHLAYLPDREGGWTTRKEWKDVLSGGEKQRMGMARLFYHLPKYAVLDECTSAVSTDVEGLMYSHAKDLGITLITISHRPSLLKYHQLLLDVKGDNSYEIINLAEDTEEVSLEQELADLRAKVADVDKWKTRLDEIHKELSFSHS</sequence>
<dbReference type="GeneID" id="28727005"/>
<gene>
    <name evidence="11" type="ORF">Malapachy_0614</name>
</gene>
<dbReference type="PANTHER" id="PTHR11384">
    <property type="entry name" value="ATP-BINDING CASSETTE, SUB-FAMILY D MEMBER"/>
    <property type="match status" value="1"/>
</dbReference>
<dbReference type="InterPro" id="IPR003439">
    <property type="entry name" value="ABC_transporter-like_ATP-bd"/>
</dbReference>
<evidence type="ECO:0000259" key="9">
    <source>
        <dbReference type="PROSITE" id="PS50893"/>
    </source>
</evidence>
<dbReference type="GO" id="GO:0005324">
    <property type="term" value="F:long-chain fatty acid transmembrane transporter activity"/>
    <property type="evidence" value="ECO:0007669"/>
    <property type="project" value="TreeGrafter"/>
</dbReference>
<feature type="transmembrane region" description="Helical" evidence="8">
    <location>
        <begin position="234"/>
        <end position="254"/>
    </location>
</feature>
<dbReference type="EMBL" id="LGAV01000003">
    <property type="protein sequence ID" value="KOS14779.1"/>
    <property type="molecule type" value="Genomic_DNA"/>
</dbReference>
<dbReference type="GO" id="GO:0015910">
    <property type="term" value="P:long-chain fatty acid import into peroxisome"/>
    <property type="evidence" value="ECO:0007669"/>
    <property type="project" value="TreeGrafter"/>
</dbReference>
<dbReference type="SUPFAM" id="SSF52540">
    <property type="entry name" value="P-loop containing nucleoside triphosphate hydrolases"/>
    <property type="match status" value="1"/>
</dbReference>
<feature type="transmembrane region" description="Helical" evidence="8">
    <location>
        <begin position="191"/>
        <end position="214"/>
    </location>
</feature>
<keyword evidence="7 8" id="KW-0472">Membrane</keyword>
<dbReference type="PROSITE" id="PS50893">
    <property type="entry name" value="ABC_TRANSPORTER_2"/>
    <property type="match status" value="1"/>
</dbReference>
<proteinExistence type="inferred from homology"/>
<dbReference type="SUPFAM" id="SSF90123">
    <property type="entry name" value="ABC transporter transmembrane region"/>
    <property type="match status" value="1"/>
</dbReference>
<comment type="caution">
    <text evidence="11">The sequence shown here is derived from an EMBL/GenBank/DDBJ whole genome shotgun (WGS) entry which is preliminary data.</text>
</comment>
<keyword evidence="4" id="KW-0547">Nucleotide-binding</keyword>
<dbReference type="Pfam" id="PF00005">
    <property type="entry name" value="ABC_tran"/>
    <property type="match status" value="1"/>
</dbReference>
<dbReference type="PROSITE" id="PS50929">
    <property type="entry name" value="ABC_TM1F"/>
    <property type="match status" value="1"/>
</dbReference>
<dbReference type="InterPro" id="IPR027417">
    <property type="entry name" value="P-loop_NTPase"/>
</dbReference>
<keyword evidence="5" id="KW-0067">ATP-binding</keyword>
<comment type="similarity">
    <text evidence="1">Belongs to the ABC transporter superfamily. ABCD family. Peroxisomal fatty acyl CoA transporter (TC 3.A.1.203) subfamily.</text>
</comment>
<evidence type="ECO:0000256" key="1">
    <source>
        <dbReference type="ARBA" id="ARBA00008575"/>
    </source>
</evidence>
<dbReference type="SMART" id="SM00382">
    <property type="entry name" value="AAA"/>
    <property type="match status" value="1"/>
</dbReference>
<evidence type="ECO:0000256" key="7">
    <source>
        <dbReference type="ARBA" id="ARBA00023136"/>
    </source>
</evidence>
<reference evidence="11 12" key="1">
    <citation type="submission" date="2015-07" db="EMBL/GenBank/DDBJ databases">
        <title>Draft Genome Sequence of Malassezia furfur CBS1878 and Malassezia pachydermatis CBS1879.</title>
        <authorList>
            <person name="Triana S."/>
            <person name="Ohm R."/>
            <person name="Gonzalez A."/>
            <person name="DeCock H."/>
            <person name="Restrepo S."/>
            <person name="Celis A."/>
        </authorList>
    </citation>
    <scope>NUCLEOTIDE SEQUENCE [LARGE SCALE GENOMIC DNA]</scope>
    <source>
        <strain evidence="11 12">CBS 1879</strain>
    </source>
</reference>
<dbReference type="InterPro" id="IPR003593">
    <property type="entry name" value="AAA+_ATPase"/>
</dbReference>
<dbReference type="InterPro" id="IPR017871">
    <property type="entry name" value="ABC_transporter-like_CS"/>
</dbReference>
<dbReference type="PANTHER" id="PTHR11384:SF67">
    <property type="entry name" value="ATP-BINDING CASSETTE SUB-FAMILY D MEMBER 1"/>
    <property type="match status" value="1"/>
</dbReference>
<evidence type="ECO:0000256" key="5">
    <source>
        <dbReference type="ARBA" id="ARBA00022840"/>
    </source>
</evidence>
<dbReference type="PROSITE" id="PS00211">
    <property type="entry name" value="ABC_TRANSPORTER_1"/>
    <property type="match status" value="1"/>
</dbReference>
<feature type="transmembrane region" description="Helical" evidence="8">
    <location>
        <begin position="20"/>
        <end position="41"/>
    </location>
</feature>
<evidence type="ECO:0000256" key="6">
    <source>
        <dbReference type="ARBA" id="ARBA00022989"/>
    </source>
</evidence>
<keyword evidence="6 8" id="KW-1133">Transmembrane helix</keyword>
<dbReference type="InterPro" id="IPR011527">
    <property type="entry name" value="ABC1_TM_dom"/>
</dbReference>
<dbReference type="GO" id="GO:0140359">
    <property type="term" value="F:ABC-type transporter activity"/>
    <property type="evidence" value="ECO:0007669"/>
    <property type="project" value="InterPro"/>
</dbReference>
<dbReference type="InterPro" id="IPR036640">
    <property type="entry name" value="ABC1_TM_sf"/>
</dbReference>
<dbReference type="Gene3D" id="1.20.1560.10">
    <property type="entry name" value="ABC transporter type 1, transmembrane domain"/>
    <property type="match status" value="1"/>
</dbReference>
<name>A0A0N0RSC8_9BASI</name>
<dbReference type="RefSeq" id="XP_017992411.1">
    <property type="nucleotide sequence ID" value="XM_018135130.1"/>
</dbReference>
<dbReference type="GO" id="GO:0016887">
    <property type="term" value="F:ATP hydrolysis activity"/>
    <property type="evidence" value="ECO:0007669"/>
    <property type="project" value="InterPro"/>
</dbReference>
<dbReference type="GO" id="GO:0005524">
    <property type="term" value="F:ATP binding"/>
    <property type="evidence" value="ECO:0007669"/>
    <property type="project" value="UniProtKB-KW"/>
</dbReference>
<dbReference type="AlphaFoldDB" id="A0A0N0RSC8"/>
<keyword evidence="12" id="KW-1185">Reference proteome</keyword>
<dbReference type="Pfam" id="PF06472">
    <property type="entry name" value="ABC_membrane_2"/>
    <property type="match status" value="1"/>
</dbReference>
<feature type="domain" description="ABC transporter" evidence="9">
    <location>
        <begin position="551"/>
        <end position="783"/>
    </location>
</feature>
<dbReference type="OrthoDB" id="422637at2759"/>
<keyword evidence="2" id="KW-0813">Transport</keyword>
<dbReference type="GO" id="GO:0006635">
    <property type="term" value="P:fatty acid beta-oxidation"/>
    <property type="evidence" value="ECO:0007669"/>
    <property type="project" value="TreeGrafter"/>
</dbReference>
<dbReference type="GO" id="GO:0007031">
    <property type="term" value="P:peroxisome organization"/>
    <property type="evidence" value="ECO:0007669"/>
    <property type="project" value="TreeGrafter"/>
</dbReference>
<dbReference type="VEuPathDB" id="FungiDB:Malapachy_0614"/>
<dbReference type="GO" id="GO:0042760">
    <property type="term" value="P:very long-chain fatty acid catabolic process"/>
    <property type="evidence" value="ECO:0007669"/>
    <property type="project" value="TreeGrafter"/>
</dbReference>
<keyword evidence="3 8" id="KW-0812">Transmembrane</keyword>
<evidence type="ECO:0000256" key="3">
    <source>
        <dbReference type="ARBA" id="ARBA00022692"/>
    </source>
</evidence>
<evidence type="ECO:0000259" key="10">
    <source>
        <dbReference type="PROSITE" id="PS50929"/>
    </source>
</evidence>
<dbReference type="STRING" id="77020.A0A0N0RSC8"/>
<evidence type="ECO:0000313" key="12">
    <source>
        <dbReference type="Proteomes" id="UP000037751"/>
    </source>
</evidence>
<evidence type="ECO:0000256" key="4">
    <source>
        <dbReference type="ARBA" id="ARBA00022741"/>
    </source>
</evidence>
<dbReference type="InterPro" id="IPR050835">
    <property type="entry name" value="ABC_transporter_sub-D"/>
</dbReference>
<feature type="domain" description="ABC transmembrane type-1" evidence="10">
    <location>
        <begin position="195"/>
        <end position="429"/>
    </location>
</feature>
<dbReference type="Gene3D" id="3.40.50.300">
    <property type="entry name" value="P-loop containing nucleotide triphosphate hydrolases"/>
    <property type="match status" value="1"/>
</dbReference>
<evidence type="ECO:0000313" key="11">
    <source>
        <dbReference type="EMBL" id="KOS14779.1"/>
    </source>
</evidence>
<organism evidence="11 12">
    <name type="scientific">Malassezia pachydermatis</name>
    <dbReference type="NCBI Taxonomy" id="77020"/>
    <lineage>
        <taxon>Eukaryota</taxon>
        <taxon>Fungi</taxon>
        <taxon>Dikarya</taxon>
        <taxon>Basidiomycota</taxon>
        <taxon>Ustilaginomycotina</taxon>
        <taxon>Malasseziomycetes</taxon>
        <taxon>Malasseziales</taxon>
        <taxon>Malasseziaceae</taxon>
        <taxon>Malassezia</taxon>
    </lineage>
</organism>
<protein>
    <submittedName>
        <fullName evidence="11">Peroxisomal half abc transporter</fullName>
    </submittedName>
</protein>
<dbReference type="Proteomes" id="UP000037751">
    <property type="component" value="Unassembled WGS sequence"/>
</dbReference>
<dbReference type="CDD" id="cd03223">
    <property type="entry name" value="ABCD_peroxisomal_ALDP"/>
    <property type="match status" value="1"/>
</dbReference>
<dbReference type="GO" id="GO:0005778">
    <property type="term" value="C:peroxisomal membrane"/>
    <property type="evidence" value="ECO:0007669"/>
    <property type="project" value="TreeGrafter"/>
</dbReference>
<evidence type="ECO:0000256" key="2">
    <source>
        <dbReference type="ARBA" id="ARBA00022448"/>
    </source>
</evidence>
<evidence type="ECO:0000256" key="8">
    <source>
        <dbReference type="SAM" id="Phobius"/>
    </source>
</evidence>